<evidence type="ECO:0000256" key="2">
    <source>
        <dbReference type="ARBA" id="ARBA00017562"/>
    </source>
</evidence>
<dbReference type="InterPro" id="IPR050709">
    <property type="entry name" value="Biotin_Carboxyl_Carrier/Decarb"/>
</dbReference>
<dbReference type="SUPFAM" id="SSF51230">
    <property type="entry name" value="Single hybrid motif"/>
    <property type="match status" value="1"/>
</dbReference>
<reference evidence="10" key="1">
    <citation type="submission" date="2022-05" db="EMBL/GenBank/DDBJ databases">
        <title>Comparative genomics of Staphylococcus equorum isolates.</title>
        <authorList>
            <person name="Luelf R.H."/>
        </authorList>
    </citation>
    <scope>NUCLEOTIDE SEQUENCE</scope>
    <source>
        <strain evidence="10">TMW 2.2497</strain>
    </source>
</reference>
<dbReference type="PROSITE" id="PS50968">
    <property type="entry name" value="BIOTINYL_LIPOYL"/>
    <property type="match status" value="1"/>
</dbReference>
<evidence type="ECO:0000256" key="7">
    <source>
        <dbReference type="ARBA" id="ARBA00023267"/>
    </source>
</evidence>
<feature type="domain" description="Lipoyl-binding" evidence="9">
    <location>
        <begin position="73"/>
        <end position="150"/>
    </location>
</feature>
<comment type="pathway">
    <text evidence="1 8">Lipid metabolism; fatty acid biosynthesis.</text>
</comment>
<dbReference type="GO" id="GO:0009317">
    <property type="term" value="C:acetyl-CoA carboxylase complex"/>
    <property type="evidence" value="ECO:0007669"/>
    <property type="project" value="InterPro"/>
</dbReference>
<proteinExistence type="predicted"/>
<dbReference type="Proteomes" id="UP001152422">
    <property type="component" value="Unassembled WGS sequence"/>
</dbReference>
<dbReference type="KEGG" id="seqo:SE1039_14340"/>
<comment type="function">
    <text evidence="8">This protein is a component of the acetyl coenzyme A carboxylase complex; first, biotin carboxylase catalyzes the carboxylation of the carrier protein and then the transcarboxylase transfers the carboxyl group to form malonyl-CoA.</text>
</comment>
<dbReference type="EMBL" id="JAMBQA010000001">
    <property type="protein sequence ID" value="MDG0845123.1"/>
    <property type="molecule type" value="Genomic_DNA"/>
</dbReference>
<dbReference type="PROSITE" id="PS00188">
    <property type="entry name" value="BIOTIN"/>
    <property type="match status" value="1"/>
</dbReference>
<keyword evidence="7 8" id="KW-0092">Biotin</keyword>
<sequence length="150" mass="17084">MNLEKIEQLIKLVKENEVKKFEYKDSKSEISIDFNDNKLHSFTSDHNSQTLANQAFNQNQSVADGQTKEADNFKEVKSPMVGTFFQQDEKELTEPIIRVGDEINKGDTIGFIEAMKVMNEVKSDIDGVVEEIVVAHGENVEYDQTIIKIK</sequence>
<evidence type="ECO:0000256" key="1">
    <source>
        <dbReference type="ARBA" id="ARBA00005194"/>
    </source>
</evidence>
<dbReference type="PRINTS" id="PR01071">
    <property type="entry name" value="ACOABIOTINCC"/>
</dbReference>
<dbReference type="InterPro" id="IPR001882">
    <property type="entry name" value="Biotin_BS"/>
</dbReference>
<organism evidence="10 11">
    <name type="scientific">Staphylococcus equorum</name>
    <dbReference type="NCBI Taxonomy" id="246432"/>
    <lineage>
        <taxon>Bacteria</taxon>
        <taxon>Bacillati</taxon>
        <taxon>Bacillota</taxon>
        <taxon>Bacilli</taxon>
        <taxon>Bacillales</taxon>
        <taxon>Staphylococcaceae</taxon>
        <taxon>Staphylococcus</taxon>
    </lineage>
</organism>
<dbReference type="GO" id="GO:0003989">
    <property type="term" value="F:acetyl-CoA carboxylase activity"/>
    <property type="evidence" value="ECO:0007669"/>
    <property type="project" value="InterPro"/>
</dbReference>
<dbReference type="CDD" id="cd06850">
    <property type="entry name" value="biotinyl_domain"/>
    <property type="match status" value="1"/>
</dbReference>
<dbReference type="InterPro" id="IPR000089">
    <property type="entry name" value="Biotin_lipoyl"/>
</dbReference>
<keyword evidence="6 8" id="KW-0275">Fatty acid biosynthesis</keyword>
<keyword evidence="4 8" id="KW-0276">Fatty acid metabolism</keyword>
<keyword evidence="5 8" id="KW-0443">Lipid metabolism</keyword>
<evidence type="ECO:0000256" key="3">
    <source>
        <dbReference type="ARBA" id="ARBA00022516"/>
    </source>
</evidence>
<dbReference type="InterPro" id="IPR001249">
    <property type="entry name" value="AcCoA_biotinCC"/>
</dbReference>
<dbReference type="Gene3D" id="2.40.50.100">
    <property type="match status" value="1"/>
</dbReference>
<keyword evidence="3 8" id="KW-0444">Lipid biosynthesis</keyword>
<evidence type="ECO:0000259" key="9">
    <source>
        <dbReference type="PROSITE" id="PS50968"/>
    </source>
</evidence>
<gene>
    <name evidence="10" type="ORF">M4L89_02530</name>
</gene>
<dbReference type="Pfam" id="PF00364">
    <property type="entry name" value="Biotin_lipoyl"/>
    <property type="match status" value="1"/>
</dbReference>
<evidence type="ECO:0000313" key="11">
    <source>
        <dbReference type="Proteomes" id="UP001152422"/>
    </source>
</evidence>
<evidence type="ECO:0000313" key="10">
    <source>
        <dbReference type="EMBL" id="MDG0845123.1"/>
    </source>
</evidence>
<evidence type="ECO:0000256" key="8">
    <source>
        <dbReference type="RuleBase" id="RU364072"/>
    </source>
</evidence>
<comment type="caution">
    <text evidence="10">The sequence shown here is derived from an EMBL/GenBank/DDBJ whole genome shotgun (WGS) entry which is preliminary data.</text>
</comment>
<name>A0A9X4L2W1_9STAP</name>
<dbReference type="InterPro" id="IPR011053">
    <property type="entry name" value="Single_hybrid_motif"/>
</dbReference>
<dbReference type="GO" id="GO:0006633">
    <property type="term" value="P:fatty acid biosynthetic process"/>
    <property type="evidence" value="ECO:0007669"/>
    <property type="project" value="UniProtKB-KW"/>
</dbReference>
<evidence type="ECO:0000256" key="5">
    <source>
        <dbReference type="ARBA" id="ARBA00023098"/>
    </source>
</evidence>
<accession>A0A9X4L2W1</accession>
<dbReference type="RefSeq" id="WP_002507447.1">
    <property type="nucleotide sequence ID" value="NZ_CP013114.1"/>
</dbReference>
<dbReference type="PANTHER" id="PTHR45266:SF3">
    <property type="entry name" value="OXALOACETATE DECARBOXYLASE ALPHA CHAIN"/>
    <property type="match status" value="1"/>
</dbReference>
<keyword evidence="11" id="KW-1185">Reference proteome</keyword>
<evidence type="ECO:0000256" key="4">
    <source>
        <dbReference type="ARBA" id="ARBA00022832"/>
    </source>
</evidence>
<dbReference type="PANTHER" id="PTHR45266">
    <property type="entry name" value="OXALOACETATE DECARBOXYLASE ALPHA CHAIN"/>
    <property type="match status" value="1"/>
</dbReference>
<protein>
    <recommendedName>
        <fullName evidence="2 8">Biotin carboxyl carrier protein of acetyl-CoA carboxylase</fullName>
    </recommendedName>
</protein>
<evidence type="ECO:0000256" key="6">
    <source>
        <dbReference type="ARBA" id="ARBA00023160"/>
    </source>
</evidence>
<dbReference type="AlphaFoldDB" id="A0A9X4L2W1"/>